<evidence type="ECO:0000313" key="3">
    <source>
        <dbReference type="Proteomes" id="UP000326178"/>
    </source>
</evidence>
<keyword evidence="3" id="KW-1185">Reference proteome</keyword>
<gene>
    <name evidence="2" type="ORF">CP967_27820</name>
</gene>
<sequence>MEPVSLTTRRLLLRPHDAGDEDAVLAACQDAGIQRWTNFPVPYERQHAASYLRELVPRGWHDETMYHFAVEDRESGALVASVNAHRYADTWGIGYWTVAEHRGRGYATEAVLALATWAFTERGVQRLEWRAEAGNRASWAVAEKAGFVREGTLRAARTRGNILRDIWIGALLPADLGLPFALPYRPVRSGLPE</sequence>
<dbReference type="RefSeq" id="WP_150490587.1">
    <property type="nucleotide sequence ID" value="NZ_BMUV01000009.1"/>
</dbReference>
<dbReference type="AlphaFoldDB" id="A0A5J6FHI1"/>
<dbReference type="Pfam" id="PF13302">
    <property type="entry name" value="Acetyltransf_3"/>
    <property type="match status" value="1"/>
</dbReference>
<keyword evidence="2" id="KW-0808">Transferase</keyword>
<organism evidence="2 3">
    <name type="scientific">Streptomyces nitrosporeus</name>
    <dbReference type="NCBI Taxonomy" id="28894"/>
    <lineage>
        <taxon>Bacteria</taxon>
        <taxon>Bacillati</taxon>
        <taxon>Actinomycetota</taxon>
        <taxon>Actinomycetes</taxon>
        <taxon>Kitasatosporales</taxon>
        <taxon>Streptomycetaceae</taxon>
        <taxon>Streptomyces</taxon>
    </lineage>
</organism>
<dbReference type="OrthoDB" id="9795188at2"/>
<feature type="domain" description="N-acetyltransferase" evidence="1">
    <location>
        <begin position="23"/>
        <end position="173"/>
    </location>
</feature>
<dbReference type="PANTHER" id="PTHR43441:SF10">
    <property type="entry name" value="ACETYLTRANSFERASE"/>
    <property type="match status" value="1"/>
</dbReference>
<dbReference type="PROSITE" id="PS51186">
    <property type="entry name" value="GNAT"/>
    <property type="match status" value="1"/>
</dbReference>
<dbReference type="KEGG" id="snk:CP967_27820"/>
<dbReference type="GO" id="GO:1990189">
    <property type="term" value="F:protein N-terminal-serine acetyltransferase activity"/>
    <property type="evidence" value="ECO:0007669"/>
    <property type="project" value="TreeGrafter"/>
</dbReference>
<reference evidence="2 3" key="1">
    <citation type="submission" date="2017-09" db="EMBL/GenBank/DDBJ databases">
        <authorList>
            <person name="Lee N."/>
            <person name="Cho B.-K."/>
        </authorList>
    </citation>
    <scope>NUCLEOTIDE SEQUENCE [LARGE SCALE GENOMIC DNA]</scope>
    <source>
        <strain evidence="2 3">ATCC 12769</strain>
    </source>
</reference>
<dbReference type="InterPro" id="IPR051908">
    <property type="entry name" value="Ribosomal_N-acetyltransferase"/>
</dbReference>
<evidence type="ECO:0000313" key="2">
    <source>
        <dbReference type="EMBL" id="QEU75277.1"/>
    </source>
</evidence>
<dbReference type="InterPro" id="IPR016181">
    <property type="entry name" value="Acyl_CoA_acyltransferase"/>
</dbReference>
<proteinExistence type="predicted"/>
<dbReference type="EMBL" id="CP023702">
    <property type="protein sequence ID" value="QEU75277.1"/>
    <property type="molecule type" value="Genomic_DNA"/>
</dbReference>
<dbReference type="Proteomes" id="UP000326178">
    <property type="component" value="Chromosome"/>
</dbReference>
<dbReference type="PANTHER" id="PTHR43441">
    <property type="entry name" value="RIBOSOMAL-PROTEIN-SERINE ACETYLTRANSFERASE"/>
    <property type="match status" value="1"/>
</dbReference>
<name>A0A5J6FHI1_9ACTN</name>
<protein>
    <submittedName>
        <fullName evidence="2">N-acetyltransferase</fullName>
    </submittedName>
</protein>
<evidence type="ECO:0000259" key="1">
    <source>
        <dbReference type="PROSITE" id="PS51186"/>
    </source>
</evidence>
<dbReference type="SUPFAM" id="SSF55729">
    <property type="entry name" value="Acyl-CoA N-acyltransferases (Nat)"/>
    <property type="match status" value="1"/>
</dbReference>
<dbReference type="Gene3D" id="3.40.630.30">
    <property type="match status" value="1"/>
</dbReference>
<dbReference type="GO" id="GO:0008999">
    <property type="term" value="F:protein-N-terminal-alanine acetyltransferase activity"/>
    <property type="evidence" value="ECO:0007669"/>
    <property type="project" value="TreeGrafter"/>
</dbReference>
<dbReference type="InterPro" id="IPR000182">
    <property type="entry name" value="GNAT_dom"/>
</dbReference>
<dbReference type="GO" id="GO:0005737">
    <property type="term" value="C:cytoplasm"/>
    <property type="evidence" value="ECO:0007669"/>
    <property type="project" value="TreeGrafter"/>
</dbReference>
<accession>A0A5J6FHI1</accession>